<reference evidence="3" key="2">
    <citation type="submission" date="2020-03" db="EMBL/GenBank/DDBJ databases">
        <title>Complete Genome Sequences of Extremely Thermoacidophilic, Metal-Mobilizing Type-Strain Members of the Archaeal Family Sulfolobaceae: Acidianus brierleyi DSM-1651T, Acidianus sulfidivorans DSM-18786T, Metallosphaera hakonensis DSM-7519T, and Metallosphaera prunae DSM-10039T.</title>
        <authorList>
            <person name="Counts J.A."/>
            <person name="Kelly R.M."/>
        </authorList>
    </citation>
    <scope>NUCLEOTIDE SEQUENCE [LARGE SCALE GENOMIC DNA]</scope>
    <source>
        <strain evidence="3">HO1-1</strain>
    </source>
</reference>
<dbReference type="STRING" id="1293036.GCA_001315825_01306"/>
<dbReference type="GeneID" id="36835917"/>
<feature type="transmembrane region" description="Helical" evidence="1">
    <location>
        <begin position="62"/>
        <end position="82"/>
    </location>
</feature>
<evidence type="ECO:0000313" key="3">
    <source>
        <dbReference type="Proteomes" id="UP000247586"/>
    </source>
</evidence>
<accession>A0A2U9IVS2</accession>
<dbReference type="EMBL" id="CP029287">
    <property type="protein sequence ID" value="AWS00160.1"/>
    <property type="molecule type" value="Genomic_DNA"/>
</dbReference>
<proteinExistence type="predicted"/>
<dbReference type="AlphaFoldDB" id="A0A2U9IVS2"/>
<protein>
    <submittedName>
        <fullName evidence="2">DUF1404 domain-containing protein</fullName>
    </submittedName>
</protein>
<name>A0A2U9IVS2_9CREN</name>
<dbReference type="KEGG" id="mhk:DFR87_11205"/>
<evidence type="ECO:0000313" key="2">
    <source>
        <dbReference type="EMBL" id="AWS00160.1"/>
    </source>
</evidence>
<evidence type="ECO:0000256" key="1">
    <source>
        <dbReference type="SAM" id="Phobius"/>
    </source>
</evidence>
<organism evidence="2 3">
    <name type="scientific">Metallosphaera hakonensis JCM 8857 = DSM 7519</name>
    <dbReference type="NCBI Taxonomy" id="1293036"/>
    <lineage>
        <taxon>Archaea</taxon>
        <taxon>Thermoproteota</taxon>
        <taxon>Thermoprotei</taxon>
        <taxon>Sulfolobales</taxon>
        <taxon>Sulfolobaceae</taxon>
        <taxon>Metallosphaera</taxon>
    </lineage>
</organism>
<reference evidence="3" key="3">
    <citation type="submission" date="2020-03" db="EMBL/GenBank/DDBJ databases">
        <title>Sequencing and Assembly of Multiple Reported Metal-Biooxidizing Members of the Extremely Thermoacidophilic Archaeal Family Sulfolobaceae.</title>
        <authorList>
            <person name="Counts J.A."/>
            <person name="Kelly R.M."/>
        </authorList>
    </citation>
    <scope>NUCLEOTIDE SEQUENCE [LARGE SCALE GENOMIC DNA]</scope>
    <source>
        <strain evidence="3">HO1-1</strain>
    </source>
</reference>
<dbReference type="RefSeq" id="WP_054836541.1">
    <property type="nucleotide sequence ID" value="NZ_BBBA01000006.1"/>
</dbReference>
<dbReference type="Proteomes" id="UP000247586">
    <property type="component" value="Chromosome"/>
</dbReference>
<keyword evidence="3" id="KW-1185">Reference proteome</keyword>
<sequence length="185" mass="20771">MRFSLSYFTSRRVLLGIIFLIGTINPFTEIEEFRLEPLFMASHYLLFIAGFLLAGRMRMPGSFIGLGIFLVVLWHIPFFYALAAAYPTFRILNDLSLLTAGIFSASSSRNFPAIIRLLLFVAWMGADSVLSVVLIVGWPPYSSQVYPFSPFAATQELPTGLTMFGIMTAIFVYVILTLLKSIFKI</sequence>
<reference evidence="2 3" key="1">
    <citation type="submission" date="2018-05" db="EMBL/GenBank/DDBJ databases">
        <title>Complete Genome Sequences of Extremely Thermoacidophilic, Metal-Mobilizing Type-Strain Members of the Archaeal Family Sulfolobaceae: Acidianus brierleyi DSM-1651T, Acidianus sulfidivorans DSM-18786T, Metallosphaera hakonensis DSM-7519T, and Metallosphaera prunae DSM-10039T.</title>
        <authorList>
            <person name="Counts J.A."/>
            <person name="Kelly R.M."/>
        </authorList>
    </citation>
    <scope>NUCLEOTIDE SEQUENCE [LARGE SCALE GENOMIC DNA]</scope>
    <source>
        <strain evidence="2 3">HO1-1</strain>
    </source>
</reference>
<gene>
    <name evidence="2" type="ORF">DFR87_11205</name>
</gene>
<feature type="transmembrane region" description="Helical" evidence="1">
    <location>
        <begin position="36"/>
        <end position="55"/>
    </location>
</feature>
<keyword evidence="1" id="KW-1133">Transmembrane helix</keyword>
<dbReference type="OrthoDB" id="34641at2157"/>
<dbReference type="Pfam" id="PF07185">
    <property type="entry name" value="DUF1404"/>
    <property type="match status" value="1"/>
</dbReference>
<feature type="transmembrane region" description="Helical" evidence="1">
    <location>
        <begin position="161"/>
        <end position="179"/>
    </location>
</feature>
<dbReference type="InterPro" id="IPR009844">
    <property type="entry name" value="DUF1404"/>
</dbReference>
<feature type="transmembrane region" description="Helical" evidence="1">
    <location>
        <begin position="117"/>
        <end position="141"/>
    </location>
</feature>
<keyword evidence="1" id="KW-0812">Transmembrane</keyword>
<feature type="transmembrane region" description="Helical" evidence="1">
    <location>
        <begin position="88"/>
        <end position="105"/>
    </location>
</feature>
<keyword evidence="1" id="KW-0472">Membrane</keyword>